<organism evidence="3 4">
    <name type="scientific">Soonwooa buanensis</name>
    <dbReference type="NCBI Taxonomy" id="619805"/>
    <lineage>
        <taxon>Bacteria</taxon>
        <taxon>Pseudomonadati</taxon>
        <taxon>Bacteroidota</taxon>
        <taxon>Flavobacteriia</taxon>
        <taxon>Flavobacteriales</taxon>
        <taxon>Weeksellaceae</taxon>
        <taxon>Chryseobacterium group</taxon>
        <taxon>Soonwooa</taxon>
    </lineage>
</organism>
<dbReference type="EMBL" id="FUYZ01000001">
    <property type="protein sequence ID" value="SKB66121.1"/>
    <property type="molecule type" value="Genomic_DNA"/>
</dbReference>
<dbReference type="Pfam" id="PF01648">
    <property type="entry name" value="ACPS"/>
    <property type="match status" value="1"/>
</dbReference>
<gene>
    <name evidence="3" type="ORF">SAMN05660477_00564</name>
</gene>
<dbReference type="SUPFAM" id="SSF56214">
    <property type="entry name" value="4'-phosphopantetheinyl transferase"/>
    <property type="match status" value="2"/>
</dbReference>
<dbReference type="InterPro" id="IPR037143">
    <property type="entry name" value="4-PPantetheinyl_Trfase_dom_sf"/>
</dbReference>
<sequence length="204" mass="24689">MPLYRDFSDDKAQLLIWKYDEQEVLDMDTLLEKENYNKVKEYHPKKIKEVLMVRKMLKQILPNHKILYKDNGEPFLEPQDFNISISHSFPLAAIGISKSKIGLDLELKKEKIKLIRHKFILHENDFIDNKHEVDYLTSIWSVKEALYKIHHSKYWSLKKHYDIQSFLPTEDFTVRARVYDHNFEDYFKVKVRKIDDYYFSVVLE</sequence>
<name>A0A1T5D3F5_9FLAO</name>
<dbReference type="RefSeq" id="WP_079665829.1">
    <property type="nucleotide sequence ID" value="NZ_FUYZ01000001.1"/>
</dbReference>
<dbReference type="GO" id="GO:0008897">
    <property type="term" value="F:holo-[acyl-carrier-protein] synthase activity"/>
    <property type="evidence" value="ECO:0007669"/>
    <property type="project" value="InterPro"/>
</dbReference>
<evidence type="ECO:0000259" key="2">
    <source>
        <dbReference type="Pfam" id="PF01648"/>
    </source>
</evidence>
<keyword evidence="1 3" id="KW-0808">Transferase</keyword>
<dbReference type="GO" id="GO:0000287">
    <property type="term" value="F:magnesium ion binding"/>
    <property type="evidence" value="ECO:0007669"/>
    <property type="project" value="InterPro"/>
</dbReference>
<evidence type="ECO:0000313" key="3">
    <source>
        <dbReference type="EMBL" id="SKB66121.1"/>
    </source>
</evidence>
<accession>A0A1T5D3F5</accession>
<evidence type="ECO:0000313" key="4">
    <source>
        <dbReference type="Proteomes" id="UP000191112"/>
    </source>
</evidence>
<proteinExistence type="predicted"/>
<feature type="domain" description="4'-phosphopantetheinyl transferase" evidence="2">
    <location>
        <begin position="101"/>
        <end position="197"/>
    </location>
</feature>
<dbReference type="AlphaFoldDB" id="A0A1T5D3F5"/>
<evidence type="ECO:0000256" key="1">
    <source>
        <dbReference type="ARBA" id="ARBA00022679"/>
    </source>
</evidence>
<reference evidence="3 4" key="1">
    <citation type="submission" date="2017-02" db="EMBL/GenBank/DDBJ databases">
        <authorList>
            <person name="Peterson S.W."/>
        </authorList>
    </citation>
    <scope>NUCLEOTIDE SEQUENCE [LARGE SCALE GENOMIC DNA]</scope>
    <source>
        <strain evidence="3 4">DSM 22323</strain>
    </source>
</reference>
<dbReference type="Proteomes" id="UP000191112">
    <property type="component" value="Unassembled WGS sequence"/>
</dbReference>
<keyword evidence="4" id="KW-1185">Reference proteome</keyword>
<protein>
    <submittedName>
        <fullName evidence="3">4'-phosphopantetheinyl transferase superfamily protein</fullName>
    </submittedName>
</protein>
<dbReference type="InterPro" id="IPR008278">
    <property type="entry name" value="4-PPantetheinyl_Trfase_dom"/>
</dbReference>
<dbReference type="OrthoDB" id="1190494at2"/>
<dbReference type="Gene3D" id="3.90.470.20">
    <property type="entry name" value="4'-phosphopantetheinyl transferase domain"/>
    <property type="match status" value="2"/>
</dbReference>
<dbReference type="STRING" id="619805.SAMN05660477_00564"/>